<evidence type="ECO:0000256" key="5">
    <source>
        <dbReference type="PROSITE-ProRule" id="PRU00278"/>
    </source>
</evidence>
<protein>
    <recommendedName>
        <fullName evidence="6">Peptidyl-prolyl cis-trans isomerase</fullName>
        <ecNumber evidence="6">5.2.1.8</ecNumber>
    </recommendedName>
</protein>
<dbReference type="STRING" id="341454.A0A4S2MPJ7"/>
<dbReference type="Gene3D" id="3.10.50.40">
    <property type="match status" value="1"/>
</dbReference>
<feature type="region of interest" description="Disordered" evidence="7">
    <location>
        <begin position="1"/>
        <end position="41"/>
    </location>
</feature>
<dbReference type="GO" id="GO:0003677">
    <property type="term" value="F:DNA binding"/>
    <property type="evidence" value="ECO:0007669"/>
    <property type="project" value="InterPro"/>
</dbReference>
<keyword evidence="3 5" id="KW-0697">Rotamase</keyword>
<dbReference type="SUPFAM" id="SSF54534">
    <property type="entry name" value="FKBP-like"/>
    <property type="match status" value="1"/>
</dbReference>
<dbReference type="InterPro" id="IPR043323">
    <property type="entry name" value="PIN4"/>
</dbReference>
<dbReference type="Proteomes" id="UP000298138">
    <property type="component" value="Unassembled WGS sequence"/>
</dbReference>
<dbReference type="PANTHER" id="PTHR45995">
    <property type="match status" value="1"/>
</dbReference>
<evidence type="ECO:0000256" key="4">
    <source>
        <dbReference type="ARBA" id="ARBA00023235"/>
    </source>
</evidence>
<evidence type="ECO:0000313" key="9">
    <source>
        <dbReference type="EMBL" id="TGZ79111.1"/>
    </source>
</evidence>
<proteinExistence type="inferred from homology"/>
<comment type="similarity">
    <text evidence="2">Belongs to the PpiC/parvulin rotamase family. PIN4 subfamily.</text>
</comment>
<dbReference type="Pfam" id="PF00639">
    <property type="entry name" value="Rotamase"/>
    <property type="match status" value="1"/>
</dbReference>
<evidence type="ECO:0000256" key="7">
    <source>
        <dbReference type="SAM" id="MobiDB-lite"/>
    </source>
</evidence>
<comment type="catalytic activity">
    <reaction evidence="1 6">
        <text>[protein]-peptidylproline (omega=180) = [protein]-peptidylproline (omega=0)</text>
        <dbReference type="Rhea" id="RHEA:16237"/>
        <dbReference type="Rhea" id="RHEA-COMP:10747"/>
        <dbReference type="Rhea" id="RHEA-COMP:10748"/>
        <dbReference type="ChEBI" id="CHEBI:83833"/>
        <dbReference type="ChEBI" id="CHEBI:83834"/>
        <dbReference type="EC" id="5.2.1.8"/>
    </reaction>
</comment>
<dbReference type="GO" id="GO:0003755">
    <property type="term" value="F:peptidyl-prolyl cis-trans isomerase activity"/>
    <property type="evidence" value="ECO:0007669"/>
    <property type="project" value="UniProtKB-UniRule"/>
</dbReference>
<keyword evidence="10" id="KW-1185">Reference proteome</keyword>
<evidence type="ECO:0000313" key="10">
    <source>
        <dbReference type="Proteomes" id="UP000298138"/>
    </source>
</evidence>
<evidence type="ECO:0000256" key="1">
    <source>
        <dbReference type="ARBA" id="ARBA00000971"/>
    </source>
</evidence>
<feature type="compositionally biased region" description="Basic and acidic residues" evidence="7">
    <location>
        <begin position="1"/>
        <end position="27"/>
    </location>
</feature>
<sequence length="136" mass="14783">MGKKTDSKKTDSKKTDSKKTDTTEKKSSGGKGNNKGELKPATSINVRHILCEKHSDIVAAQARIDAGESFDKVAREVSQDKARQGGSLGWQIRGAMVKEFETAAFALQTSKPEKPIYAGPVKTGFGYHLIMVEGRK</sequence>
<name>A0A4S2MPJ7_9PEZI</name>
<evidence type="ECO:0000256" key="3">
    <source>
        <dbReference type="ARBA" id="ARBA00023110"/>
    </source>
</evidence>
<accession>A0A4S2MPJ7</accession>
<organism evidence="9 10">
    <name type="scientific">Ascodesmis nigricans</name>
    <dbReference type="NCBI Taxonomy" id="341454"/>
    <lineage>
        <taxon>Eukaryota</taxon>
        <taxon>Fungi</taxon>
        <taxon>Dikarya</taxon>
        <taxon>Ascomycota</taxon>
        <taxon>Pezizomycotina</taxon>
        <taxon>Pezizomycetes</taxon>
        <taxon>Pezizales</taxon>
        <taxon>Ascodesmidaceae</taxon>
        <taxon>Ascodesmis</taxon>
    </lineage>
</organism>
<dbReference type="OrthoDB" id="1911748at2759"/>
<keyword evidence="4 5" id="KW-0413">Isomerase</keyword>
<dbReference type="AlphaFoldDB" id="A0A4S2MPJ7"/>
<evidence type="ECO:0000256" key="6">
    <source>
        <dbReference type="RuleBase" id="RU363014"/>
    </source>
</evidence>
<evidence type="ECO:0000259" key="8">
    <source>
        <dbReference type="PROSITE" id="PS50198"/>
    </source>
</evidence>
<dbReference type="EC" id="5.2.1.8" evidence="6"/>
<gene>
    <name evidence="9" type="ORF">EX30DRAFT_321714</name>
</gene>
<dbReference type="InterPro" id="IPR046357">
    <property type="entry name" value="PPIase_dom_sf"/>
</dbReference>
<dbReference type="InParanoid" id="A0A4S2MPJ7"/>
<evidence type="ECO:0000256" key="2">
    <source>
        <dbReference type="ARBA" id="ARBA00010242"/>
    </source>
</evidence>
<dbReference type="InterPro" id="IPR000297">
    <property type="entry name" value="PPIase_PpiC"/>
</dbReference>
<dbReference type="GO" id="GO:0006364">
    <property type="term" value="P:rRNA processing"/>
    <property type="evidence" value="ECO:0007669"/>
    <property type="project" value="InterPro"/>
</dbReference>
<dbReference type="EMBL" id="ML220134">
    <property type="protein sequence ID" value="TGZ79111.1"/>
    <property type="molecule type" value="Genomic_DNA"/>
</dbReference>
<feature type="domain" description="PpiC" evidence="8">
    <location>
        <begin position="41"/>
        <end position="134"/>
    </location>
</feature>
<reference evidence="9 10" key="1">
    <citation type="submission" date="2019-04" db="EMBL/GenBank/DDBJ databases">
        <title>Comparative genomics and transcriptomics to analyze fruiting body development in filamentous ascomycetes.</title>
        <authorList>
            <consortium name="DOE Joint Genome Institute"/>
            <person name="Lutkenhaus R."/>
            <person name="Traeger S."/>
            <person name="Breuer J."/>
            <person name="Kuo A."/>
            <person name="Lipzen A."/>
            <person name="Pangilinan J."/>
            <person name="Dilworth D."/>
            <person name="Sandor L."/>
            <person name="Poggeler S."/>
            <person name="Barry K."/>
            <person name="Grigoriev I.V."/>
            <person name="Nowrousian M."/>
        </authorList>
    </citation>
    <scope>NUCLEOTIDE SEQUENCE [LARGE SCALE GENOMIC DNA]</scope>
    <source>
        <strain evidence="9 10">CBS 389.68</strain>
    </source>
</reference>
<dbReference type="PROSITE" id="PS50198">
    <property type="entry name" value="PPIC_PPIASE_2"/>
    <property type="match status" value="1"/>
</dbReference>